<feature type="transmembrane region" description="Helical" evidence="6">
    <location>
        <begin position="359"/>
        <end position="376"/>
    </location>
</feature>
<dbReference type="InterPro" id="IPR020846">
    <property type="entry name" value="MFS_dom"/>
</dbReference>
<evidence type="ECO:0000256" key="4">
    <source>
        <dbReference type="ARBA" id="ARBA00022989"/>
    </source>
</evidence>
<evidence type="ECO:0000313" key="8">
    <source>
        <dbReference type="EMBL" id="PIT96116.1"/>
    </source>
</evidence>
<dbReference type="InterPro" id="IPR001958">
    <property type="entry name" value="Tet-R_TetA/multi-R_MdtG-like"/>
</dbReference>
<keyword evidence="2" id="KW-0813">Transport</keyword>
<feature type="transmembrane region" description="Helical" evidence="6">
    <location>
        <begin position="6"/>
        <end position="29"/>
    </location>
</feature>
<evidence type="ECO:0000256" key="6">
    <source>
        <dbReference type="SAM" id="Phobius"/>
    </source>
</evidence>
<dbReference type="PROSITE" id="PS50850">
    <property type="entry name" value="MFS"/>
    <property type="match status" value="1"/>
</dbReference>
<dbReference type="GO" id="GO:0016020">
    <property type="term" value="C:membrane"/>
    <property type="evidence" value="ECO:0007669"/>
    <property type="project" value="UniProtKB-SubCell"/>
</dbReference>
<feature type="transmembrane region" description="Helical" evidence="6">
    <location>
        <begin position="69"/>
        <end position="95"/>
    </location>
</feature>
<dbReference type="InterPro" id="IPR011701">
    <property type="entry name" value="MFS"/>
</dbReference>
<dbReference type="GO" id="GO:0022857">
    <property type="term" value="F:transmembrane transporter activity"/>
    <property type="evidence" value="ECO:0007669"/>
    <property type="project" value="InterPro"/>
</dbReference>
<organism evidence="8 9">
    <name type="scientific">Candidatus Falkowbacteria bacterium CG10_big_fil_rev_8_21_14_0_10_37_14</name>
    <dbReference type="NCBI Taxonomy" id="1974561"/>
    <lineage>
        <taxon>Bacteria</taxon>
        <taxon>Candidatus Falkowiibacteriota</taxon>
    </lineage>
</organism>
<evidence type="ECO:0000256" key="2">
    <source>
        <dbReference type="ARBA" id="ARBA00022448"/>
    </source>
</evidence>
<feature type="transmembrane region" description="Helical" evidence="6">
    <location>
        <begin position="296"/>
        <end position="315"/>
    </location>
</feature>
<evidence type="ECO:0000313" key="9">
    <source>
        <dbReference type="Proteomes" id="UP000228533"/>
    </source>
</evidence>
<dbReference type="AlphaFoldDB" id="A0A2M6WTS6"/>
<keyword evidence="3 6" id="KW-0812">Transmembrane</keyword>
<feature type="transmembrane region" description="Helical" evidence="6">
    <location>
        <begin position="206"/>
        <end position="231"/>
    </location>
</feature>
<gene>
    <name evidence="8" type="ORF">COT94_02565</name>
</gene>
<evidence type="ECO:0000259" key="7">
    <source>
        <dbReference type="PROSITE" id="PS50850"/>
    </source>
</evidence>
<dbReference type="Proteomes" id="UP000228533">
    <property type="component" value="Unassembled WGS sequence"/>
</dbReference>
<dbReference type="PRINTS" id="PR01035">
    <property type="entry name" value="TCRTETA"/>
</dbReference>
<protein>
    <recommendedName>
        <fullName evidence="7">Major facilitator superfamily (MFS) profile domain-containing protein</fullName>
    </recommendedName>
</protein>
<evidence type="ECO:0000256" key="1">
    <source>
        <dbReference type="ARBA" id="ARBA00004141"/>
    </source>
</evidence>
<comment type="caution">
    <text evidence="8">The sequence shown here is derived from an EMBL/GenBank/DDBJ whole genome shotgun (WGS) entry which is preliminary data.</text>
</comment>
<keyword evidence="5 6" id="KW-0472">Membrane</keyword>
<dbReference type="PANTHER" id="PTHR23504:SF15">
    <property type="entry name" value="MAJOR FACILITATOR SUPERFAMILY (MFS) PROFILE DOMAIN-CONTAINING PROTEIN"/>
    <property type="match status" value="1"/>
</dbReference>
<dbReference type="SUPFAM" id="SSF103473">
    <property type="entry name" value="MFS general substrate transporter"/>
    <property type="match status" value="1"/>
</dbReference>
<feature type="domain" description="Major facilitator superfamily (MFS) profile" evidence="7">
    <location>
        <begin position="3"/>
        <end position="383"/>
    </location>
</feature>
<dbReference type="Gene3D" id="1.20.1250.20">
    <property type="entry name" value="MFS general substrate transporter like domains"/>
    <property type="match status" value="1"/>
</dbReference>
<proteinExistence type="predicted"/>
<dbReference type="Pfam" id="PF07690">
    <property type="entry name" value="MFS_1"/>
    <property type="match status" value="2"/>
</dbReference>
<dbReference type="PANTHER" id="PTHR23504">
    <property type="entry name" value="MAJOR FACILITATOR SUPERFAMILY DOMAIN-CONTAINING PROTEIN 10"/>
    <property type="match status" value="1"/>
</dbReference>
<feature type="transmembrane region" description="Helical" evidence="6">
    <location>
        <begin position="156"/>
        <end position="174"/>
    </location>
</feature>
<accession>A0A2M6WTS6</accession>
<feature type="transmembrane region" description="Helical" evidence="6">
    <location>
        <begin position="237"/>
        <end position="261"/>
    </location>
</feature>
<reference evidence="9" key="1">
    <citation type="submission" date="2017-09" db="EMBL/GenBank/DDBJ databases">
        <title>Depth-based differentiation of microbial function through sediment-hosted aquifers and enrichment of novel symbionts in the deep terrestrial subsurface.</title>
        <authorList>
            <person name="Probst A.J."/>
            <person name="Ladd B."/>
            <person name="Jarett J.K."/>
            <person name="Geller-Mcgrath D.E."/>
            <person name="Sieber C.M.K."/>
            <person name="Emerson J.B."/>
            <person name="Anantharaman K."/>
            <person name="Thomas B.C."/>
            <person name="Malmstrom R."/>
            <person name="Stieglmeier M."/>
            <person name="Klingl A."/>
            <person name="Woyke T."/>
            <person name="Ryan C.M."/>
            <person name="Banfield J.F."/>
        </authorList>
    </citation>
    <scope>NUCLEOTIDE SEQUENCE [LARGE SCALE GENOMIC DNA]</scope>
</reference>
<name>A0A2M6WTS6_9BACT</name>
<feature type="transmembrane region" description="Helical" evidence="6">
    <location>
        <begin position="273"/>
        <end position="290"/>
    </location>
</feature>
<sequence>MNKKFVIIATVFIDVLGMGIIIPTLPFYVESFGVSAFTITMLFSVFAFFSFFSAPIIGSWSDKIGRRPVMILSICSTALGWLVFASAHSILFLFIGRIIDGLAAGNFSTAQSYLTDIAKNEQERTKNLGIIGAVFGTAFVLGPAIGGLLSQVSPTFPFWFVGALATLNAINAYFNLPESHLNKNSEHRISLNPLAPIIRIVKEKKFLISFIVWFLFGLAVSMQQSIFALYLDKVFNYGASAAGIFMTAVGVIIILNQAWLLPKFWLKKFKERDLEIFMTAVFAIGFLLSASSSLSVFIFGLLGITFAQSVLRVVFTSQIAGQSGDRKGEILGALTGMMSLAMIIGPLTAGALFTTHHTWPFIISGLLSLIAFVILYQQRRQLTKFDQTIQPLNDQTIV</sequence>
<evidence type="ECO:0000256" key="3">
    <source>
        <dbReference type="ARBA" id="ARBA00022692"/>
    </source>
</evidence>
<dbReference type="InterPro" id="IPR036259">
    <property type="entry name" value="MFS_trans_sf"/>
</dbReference>
<feature type="transmembrane region" description="Helical" evidence="6">
    <location>
        <begin position="36"/>
        <end position="57"/>
    </location>
</feature>
<evidence type="ECO:0000256" key="5">
    <source>
        <dbReference type="ARBA" id="ARBA00023136"/>
    </source>
</evidence>
<keyword evidence="4 6" id="KW-1133">Transmembrane helix</keyword>
<feature type="transmembrane region" description="Helical" evidence="6">
    <location>
        <begin position="330"/>
        <end position="353"/>
    </location>
</feature>
<feature type="transmembrane region" description="Helical" evidence="6">
    <location>
        <begin position="128"/>
        <end position="150"/>
    </location>
</feature>
<comment type="subcellular location">
    <subcellularLocation>
        <location evidence="1">Membrane</location>
        <topology evidence="1">Multi-pass membrane protein</topology>
    </subcellularLocation>
</comment>
<dbReference type="EMBL" id="PFAM01000013">
    <property type="protein sequence ID" value="PIT96116.1"/>
    <property type="molecule type" value="Genomic_DNA"/>
</dbReference>